<evidence type="ECO:0000256" key="1">
    <source>
        <dbReference type="SAM" id="MobiDB-lite"/>
    </source>
</evidence>
<comment type="caution">
    <text evidence="3">The sequence shown here is derived from an EMBL/GenBank/DDBJ whole genome shotgun (WGS) entry which is preliminary data.</text>
</comment>
<evidence type="ECO:0000313" key="3">
    <source>
        <dbReference type="EMBL" id="RSL77240.1"/>
    </source>
</evidence>
<proteinExistence type="predicted"/>
<dbReference type="AlphaFoldDB" id="A0A428RIA7"/>
<feature type="domain" description="Heterokaryon incompatibility" evidence="2">
    <location>
        <begin position="101"/>
        <end position="257"/>
    </location>
</feature>
<name>A0A428RIA7_9HYPO</name>
<keyword evidence="4" id="KW-1185">Reference proteome</keyword>
<feature type="region of interest" description="Disordered" evidence="1">
    <location>
        <begin position="1"/>
        <end position="21"/>
    </location>
</feature>
<organism evidence="3 4">
    <name type="scientific">Fusarium floridanum</name>
    <dbReference type="NCBI Taxonomy" id="1325733"/>
    <lineage>
        <taxon>Eukaryota</taxon>
        <taxon>Fungi</taxon>
        <taxon>Dikarya</taxon>
        <taxon>Ascomycota</taxon>
        <taxon>Pezizomycotina</taxon>
        <taxon>Sordariomycetes</taxon>
        <taxon>Hypocreomycetidae</taxon>
        <taxon>Hypocreales</taxon>
        <taxon>Nectriaceae</taxon>
        <taxon>Fusarium</taxon>
        <taxon>Fusarium solani species complex</taxon>
    </lineage>
</organism>
<gene>
    <name evidence="3" type="ORF">CEP51_009260</name>
</gene>
<reference evidence="3 4" key="1">
    <citation type="submission" date="2017-06" db="EMBL/GenBank/DDBJ databases">
        <title>Comparative genomic analysis of Ambrosia Fusariam Clade fungi.</title>
        <authorList>
            <person name="Stajich J.E."/>
            <person name="Carrillo J."/>
            <person name="Kijimoto T."/>
            <person name="Eskalen A."/>
            <person name="O'Donnell K."/>
            <person name="Kasson M."/>
        </authorList>
    </citation>
    <scope>NUCLEOTIDE SEQUENCE [LARGE SCALE GENOMIC DNA]</scope>
    <source>
        <strain evidence="3 4">NRRL62606</strain>
    </source>
</reference>
<feature type="region of interest" description="Disordered" evidence="1">
    <location>
        <begin position="585"/>
        <end position="610"/>
    </location>
</feature>
<dbReference type="PANTHER" id="PTHR33112:SF16">
    <property type="entry name" value="HETEROKARYON INCOMPATIBILITY DOMAIN-CONTAINING PROTEIN"/>
    <property type="match status" value="1"/>
</dbReference>
<dbReference type="InterPro" id="IPR010730">
    <property type="entry name" value="HET"/>
</dbReference>
<evidence type="ECO:0000259" key="2">
    <source>
        <dbReference type="Pfam" id="PF06985"/>
    </source>
</evidence>
<protein>
    <recommendedName>
        <fullName evidence="2">Heterokaryon incompatibility domain-containing protein</fullName>
    </recommendedName>
</protein>
<dbReference type="Pfam" id="PF06985">
    <property type="entry name" value="HET"/>
    <property type="match status" value="1"/>
</dbReference>
<dbReference type="Proteomes" id="UP000287972">
    <property type="component" value="Unassembled WGS sequence"/>
</dbReference>
<sequence length="697" mass="79958">MERSLPQETLRPMPSDHQVTDDNEPLIHIRERCPQDRITTQLVTIQKAQVEQQKSLEFIKKLKCLRFTDSPSQLNTSRKRSRSTCPTLRLRTLNAFTEPRYVALSYTWKPSPEELGVPQGGYMVESVASSGVERSSVRDTVFFRMKKYMDYVGVKYLWIDKHCIDQKEGESQEIAMQAMDRVYSLSEYPVALLATPVKTSDQLQLLIEILSGDLVVRWEKGYWLSSSTSLQRALRALRLLNYLTSDMWFSRGWTYQENYRAKTKMTLLIPHFLNLNAKKPHRLLGSLDGELCINSVKFHEQATILCLAYQRHQPPPSYLARILSRAGKYTVLLQSDELDCDNSAPISMTPQIIKDVICRELDRNWDRLAIIANCCQYINRLDSRELQESGNSLSLSLLALCLVNGEILSNHPAEGVKLMAARVVPITDLLHMHFFDGLECPEPTGKLTFNKGCRFSNVILTEEGIMTEGHLWRLDEEISTSGFRRHVFWHTRKKRNRFGQRCRPLRPLRWLAFQVANRHLHILSAKLHDIVGLRHPLTFAEEWQMRMVIKMEEAVRRGKTLCTATLIGPGPCGVAIFIIESGEDDGESGFTSSPDSGYRSPIAGSRTGTDSDTMVFEQLESGYVFTSFQPERRGLEGFDYNDLDRHVSLEVDCIDPDMKYGQCPKLFTKRWIHGLCFFHGCSPRHVVFPWPASLREL</sequence>
<evidence type="ECO:0000313" key="4">
    <source>
        <dbReference type="Proteomes" id="UP000287972"/>
    </source>
</evidence>
<dbReference type="PANTHER" id="PTHR33112">
    <property type="entry name" value="DOMAIN PROTEIN, PUTATIVE-RELATED"/>
    <property type="match status" value="1"/>
</dbReference>
<accession>A0A428RIA7</accession>
<dbReference type="EMBL" id="NKCL01000258">
    <property type="protein sequence ID" value="RSL77240.1"/>
    <property type="molecule type" value="Genomic_DNA"/>
</dbReference>